<dbReference type="InterPro" id="IPR039660">
    <property type="entry name" value="Ribosomal_eL14"/>
</dbReference>
<comment type="similarity">
    <text evidence="1">Belongs to the eukaryotic ribosomal protein eL14 family.</text>
</comment>
<evidence type="ECO:0000259" key="4">
    <source>
        <dbReference type="Pfam" id="PF00467"/>
    </source>
</evidence>
<keyword evidence="7" id="KW-1185">Reference proteome</keyword>
<dbReference type="EMBL" id="JAVRRG010000117">
    <property type="protein sequence ID" value="KAK5084042.1"/>
    <property type="molecule type" value="Genomic_DNA"/>
</dbReference>
<dbReference type="Gene3D" id="6.10.250.2270">
    <property type="match status" value="1"/>
</dbReference>
<evidence type="ECO:0000259" key="5">
    <source>
        <dbReference type="Pfam" id="PF01929"/>
    </source>
</evidence>
<evidence type="ECO:0000256" key="2">
    <source>
        <dbReference type="ARBA" id="ARBA00022980"/>
    </source>
</evidence>
<dbReference type="Gene3D" id="2.30.30.30">
    <property type="match status" value="1"/>
</dbReference>
<sequence length="149" mass="16559">MAANADIKPAGWKLVEVGRVVYIRSGPFEGKLAAIVEIVDPSRVLVDGPSKNEATRCPRTPIALSAVSLTAMIIPKLPKAAGTTPVAKAWEKADIDKQWAESSWAKKREQQQRRRNLTDFERFKVMRLKKQANFETQKAFAKIRASAKA</sequence>
<dbReference type="InterPro" id="IPR008991">
    <property type="entry name" value="Translation_prot_SH3-like_sf"/>
</dbReference>
<evidence type="ECO:0000313" key="7">
    <source>
        <dbReference type="Proteomes" id="UP001345013"/>
    </source>
</evidence>
<evidence type="ECO:0000256" key="3">
    <source>
        <dbReference type="ARBA" id="ARBA00023274"/>
    </source>
</evidence>
<gene>
    <name evidence="6" type="ORF">LTR24_007608</name>
</gene>
<protein>
    <recommendedName>
        <fullName evidence="8">Ribosomal protein L14</fullName>
    </recommendedName>
</protein>
<evidence type="ECO:0008006" key="8">
    <source>
        <dbReference type="Google" id="ProtNLM"/>
    </source>
</evidence>
<feature type="domain" description="Large ribosomal subunit protein eL14" evidence="5">
    <location>
        <begin position="58"/>
        <end position="133"/>
    </location>
</feature>
<dbReference type="InterPro" id="IPR002784">
    <property type="entry name" value="Ribosomal_eL14_dom"/>
</dbReference>
<organism evidence="6 7">
    <name type="scientific">Lithohypha guttulata</name>
    <dbReference type="NCBI Taxonomy" id="1690604"/>
    <lineage>
        <taxon>Eukaryota</taxon>
        <taxon>Fungi</taxon>
        <taxon>Dikarya</taxon>
        <taxon>Ascomycota</taxon>
        <taxon>Pezizomycotina</taxon>
        <taxon>Eurotiomycetes</taxon>
        <taxon>Chaetothyriomycetidae</taxon>
        <taxon>Chaetothyriales</taxon>
        <taxon>Trichomeriaceae</taxon>
        <taxon>Lithohypha</taxon>
    </lineage>
</organism>
<dbReference type="InterPro" id="IPR014722">
    <property type="entry name" value="Rib_uL2_dom2"/>
</dbReference>
<keyword evidence="2" id="KW-0689">Ribosomal protein</keyword>
<feature type="domain" description="KOW" evidence="4">
    <location>
        <begin position="17"/>
        <end position="47"/>
    </location>
</feature>
<reference evidence="6 7" key="1">
    <citation type="submission" date="2023-08" db="EMBL/GenBank/DDBJ databases">
        <title>Black Yeasts Isolated from many extreme environments.</title>
        <authorList>
            <person name="Coleine C."/>
            <person name="Stajich J.E."/>
            <person name="Selbmann L."/>
        </authorList>
    </citation>
    <scope>NUCLEOTIDE SEQUENCE [LARGE SCALE GENOMIC DNA]</scope>
    <source>
        <strain evidence="6 7">CCFEE 5885</strain>
    </source>
</reference>
<dbReference type="SUPFAM" id="SSF50104">
    <property type="entry name" value="Translation proteins SH3-like domain"/>
    <property type="match status" value="1"/>
</dbReference>
<proteinExistence type="inferred from homology"/>
<dbReference type="PANTHER" id="PTHR11127:SF2">
    <property type="entry name" value="LARGE RIBOSOMAL SUBUNIT PROTEIN EL14"/>
    <property type="match status" value="1"/>
</dbReference>
<dbReference type="CDD" id="cd23702">
    <property type="entry name" value="eL14"/>
    <property type="match status" value="1"/>
</dbReference>
<dbReference type="Proteomes" id="UP001345013">
    <property type="component" value="Unassembled WGS sequence"/>
</dbReference>
<evidence type="ECO:0000256" key="1">
    <source>
        <dbReference type="ARBA" id="ARBA00006592"/>
    </source>
</evidence>
<comment type="caution">
    <text evidence="6">The sequence shown here is derived from an EMBL/GenBank/DDBJ whole genome shotgun (WGS) entry which is preliminary data.</text>
</comment>
<evidence type="ECO:0000313" key="6">
    <source>
        <dbReference type="EMBL" id="KAK5084042.1"/>
    </source>
</evidence>
<accession>A0ABR0K478</accession>
<dbReference type="Pfam" id="PF00467">
    <property type="entry name" value="KOW"/>
    <property type="match status" value="1"/>
</dbReference>
<dbReference type="PANTHER" id="PTHR11127">
    <property type="entry name" value="60S RIBOSOMAL PROTEIN L14"/>
    <property type="match status" value="1"/>
</dbReference>
<dbReference type="InterPro" id="IPR005824">
    <property type="entry name" value="KOW"/>
</dbReference>
<keyword evidence="3" id="KW-0687">Ribonucleoprotein</keyword>
<dbReference type="Pfam" id="PF01929">
    <property type="entry name" value="Ribosomal_L14e"/>
    <property type="match status" value="1"/>
</dbReference>
<name>A0ABR0K478_9EURO</name>